<dbReference type="PANTHER" id="PTHR30126">
    <property type="entry name" value="HTH-TYPE TRANSCRIPTIONAL REGULATOR"/>
    <property type="match status" value="1"/>
</dbReference>
<dbReference type="GO" id="GO:0000976">
    <property type="term" value="F:transcription cis-regulatory region binding"/>
    <property type="evidence" value="ECO:0007669"/>
    <property type="project" value="TreeGrafter"/>
</dbReference>
<keyword evidence="2" id="KW-0805">Transcription regulation</keyword>
<name>A0A0G4VYM5_PSEAI</name>
<evidence type="ECO:0000259" key="5">
    <source>
        <dbReference type="PROSITE" id="PS50931"/>
    </source>
</evidence>
<keyword evidence="3" id="KW-0238">DNA-binding</keyword>
<dbReference type="GO" id="GO:0003700">
    <property type="term" value="F:DNA-binding transcription factor activity"/>
    <property type="evidence" value="ECO:0007669"/>
    <property type="project" value="InterPro"/>
</dbReference>
<dbReference type="PROSITE" id="PS50931">
    <property type="entry name" value="HTH_LYSR"/>
    <property type="match status" value="1"/>
</dbReference>
<dbReference type="InterPro" id="IPR005119">
    <property type="entry name" value="LysR_subst-bd"/>
</dbReference>
<dbReference type="EMBL" id="CVVU01000055">
    <property type="protein sequence ID" value="CRO28670.1"/>
    <property type="molecule type" value="Genomic_DNA"/>
</dbReference>
<dbReference type="InterPro" id="IPR036390">
    <property type="entry name" value="WH_DNA-bd_sf"/>
</dbReference>
<evidence type="ECO:0000256" key="4">
    <source>
        <dbReference type="ARBA" id="ARBA00023163"/>
    </source>
</evidence>
<evidence type="ECO:0000313" key="6">
    <source>
        <dbReference type="EMBL" id="CRO28670.1"/>
    </source>
</evidence>
<dbReference type="Gene3D" id="1.10.10.10">
    <property type="entry name" value="Winged helix-like DNA-binding domain superfamily/Winged helix DNA-binding domain"/>
    <property type="match status" value="1"/>
</dbReference>
<comment type="caution">
    <text evidence="7">The sequence shown here is derived from an EMBL/GenBank/DDBJ whole genome shotgun (WGS) entry which is preliminary data.</text>
</comment>
<dbReference type="SUPFAM" id="SSF53850">
    <property type="entry name" value="Periplasmic binding protein-like II"/>
    <property type="match status" value="1"/>
</dbReference>
<evidence type="ECO:0000256" key="2">
    <source>
        <dbReference type="ARBA" id="ARBA00023015"/>
    </source>
</evidence>
<reference evidence="8" key="2">
    <citation type="submission" date="2015-06" db="EMBL/GenBank/DDBJ databases">
        <authorList>
            <person name="Radhakrishnan Rajesh"/>
            <person name="Underwood Anthony"/>
            <person name="Al-Shahib Ali"/>
        </authorList>
    </citation>
    <scope>NUCLEOTIDE SEQUENCE [LARGE SCALE GENOMIC DNA]</scope>
    <source>
        <strain evidence="8">P19_London_7_VIM_2_05_10</strain>
    </source>
</reference>
<dbReference type="Pfam" id="PF03466">
    <property type="entry name" value="LysR_substrate"/>
    <property type="match status" value="1"/>
</dbReference>
<evidence type="ECO:0000313" key="9">
    <source>
        <dbReference type="Proteomes" id="UP000284767"/>
    </source>
</evidence>
<protein>
    <submittedName>
        <fullName evidence="6">Hca operon transcriptional activator</fullName>
    </submittedName>
    <submittedName>
        <fullName evidence="7">LysR family transcriptional regulator</fullName>
    </submittedName>
</protein>
<evidence type="ECO:0000256" key="1">
    <source>
        <dbReference type="ARBA" id="ARBA00009437"/>
    </source>
</evidence>
<dbReference type="RefSeq" id="WP_003128540.1">
    <property type="nucleotide sequence ID" value="NZ_AP017302.1"/>
</dbReference>
<evidence type="ECO:0000256" key="3">
    <source>
        <dbReference type="ARBA" id="ARBA00023125"/>
    </source>
</evidence>
<organism evidence="7 9">
    <name type="scientific">Pseudomonas aeruginosa</name>
    <dbReference type="NCBI Taxonomy" id="287"/>
    <lineage>
        <taxon>Bacteria</taxon>
        <taxon>Pseudomonadati</taxon>
        <taxon>Pseudomonadota</taxon>
        <taxon>Gammaproteobacteria</taxon>
        <taxon>Pseudomonadales</taxon>
        <taxon>Pseudomonadaceae</taxon>
        <taxon>Pseudomonas</taxon>
    </lineage>
</organism>
<gene>
    <name evidence="6" type="primary">hcaR_2</name>
    <name evidence="7" type="ORF">IPC1295_31230</name>
    <name evidence="6" type="ORF">PAERUG_P19_London_7_VIM_2_05_10_01270</name>
</gene>
<reference evidence="6" key="1">
    <citation type="submission" date="2015-06" db="EMBL/GenBank/DDBJ databases">
        <authorList>
            <person name="Radhakrishnan R."/>
            <person name="Underwood A."/>
            <person name="Al-Shahib A."/>
        </authorList>
    </citation>
    <scope>NUCLEOTIDE SEQUENCE</scope>
    <source>
        <strain evidence="6">P19_London_7_VIM_2_05_10</strain>
    </source>
</reference>
<dbReference type="Pfam" id="PF00126">
    <property type="entry name" value="HTH_1"/>
    <property type="match status" value="1"/>
</dbReference>
<feature type="domain" description="HTH lysR-type" evidence="5">
    <location>
        <begin position="12"/>
        <end position="69"/>
    </location>
</feature>
<reference evidence="7 9" key="4">
    <citation type="submission" date="2019-01" db="EMBL/GenBank/DDBJ databases">
        <title>The Pseudomonas aeruginosa pan-genome provides new insights on its population structure, horizontal gene transfer and pathogenicity.</title>
        <authorList>
            <person name="Freschi L."/>
            <person name="Vincent A.T."/>
            <person name="Jeukens J."/>
            <person name="Emond-Rheault J.-G."/>
            <person name="Kukavica-Ibrulj I."/>
            <person name="Dupont M.-J."/>
            <person name="Charette S.J."/>
            <person name="Boyle B."/>
            <person name="Levesque R.C."/>
        </authorList>
    </citation>
    <scope>NUCLEOTIDE SEQUENCE [LARGE SCALE GENOMIC DNA]</scope>
    <source>
        <strain evidence="7 9">PA-W36</strain>
    </source>
</reference>
<dbReference type="InterPro" id="IPR000847">
    <property type="entry name" value="LysR_HTH_N"/>
</dbReference>
<dbReference type="CDD" id="cd05466">
    <property type="entry name" value="PBP2_LTTR_substrate"/>
    <property type="match status" value="1"/>
</dbReference>
<reference evidence="7 9" key="3">
    <citation type="submission" date="2017-08" db="EMBL/GenBank/DDBJ databases">
        <authorList>
            <person name="Feschi L."/>
            <person name="Jeukens J."/>
            <person name="Emond-Rheault J.-G."/>
            <person name="Kukavica-Ibrulj I."/>
            <person name="Boyle B."/>
            <person name="Levesque R.C."/>
        </authorList>
    </citation>
    <scope>NUCLEOTIDE SEQUENCE [LARGE SCALE GENOMIC DNA]</scope>
    <source>
        <strain evidence="7 9">PA-W36</strain>
    </source>
</reference>
<dbReference type="Gene3D" id="3.40.190.10">
    <property type="entry name" value="Periplasmic binding protein-like II"/>
    <property type="match status" value="2"/>
</dbReference>
<dbReference type="SUPFAM" id="SSF46785">
    <property type="entry name" value="Winged helix' DNA-binding domain"/>
    <property type="match status" value="1"/>
</dbReference>
<evidence type="ECO:0000313" key="8">
    <source>
        <dbReference type="Proteomes" id="UP000045039"/>
    </source>
</evidence>
<dbReference type="AlphaFoldDB" id="A0A0G4VYM5"/>
<comment type="similarity">
    <text evidence="1">Belongs to the LysR transcriptional regulatory family.</text>
</comment>
<keyword evidence="4" id="KW-0804">Transcription</keyword>
<dbReference type="PANTHER" id="PTHR30126:SF98">
    <property type="entry name" value="HTH-TYPE TRANSCRIPTIONAL ACTIVATOR BAUR"/>
    <property type="match status" value="1"/>
</dbReference>
<dbReference type="InterPro" id="IPR036388">
    <property type="entry name" value="WH-like_DNA-bd_sf"/>
</dbReference>
<evidence type="ECO:0000313" key="7">
    <source>
        <dbReference type="EMBL" id="RPM03905.1"/>
    </source>
</evidence>
<proteinExistence type="inferred from homology"/>
<accession>A0A0G4VYM5</accession>
<dbReference type="Proteomes" id="UP000284767">
    <property type="component" value="Unassembled WGS sequence"/>
</dbReference>
<dbReference type="Proteomes" id="UP000045039">
    <property type="component" value="Unassembled WGS sequence"/>
</dbReference>
<sequence>MGAGMLGNLNDIDLRMLRTFCAIVEAGGFTAAQARLNTSLSRLSVLVRDLEVRLGYSLCRRGNGGFQLTEEGQELYDAALGLFSDIARFREQVRGLGGRDREALHLGCVDGVIGQHCLPLPLAIRLFRQRAPEVLLKLHTRRPDELEHAVLEERLQLAVGAFHHRLSGLYYQPLFREEQNLYCGSAHPFFARADDEPALDEICAADYVGRGYMAENHRPHDLRFNQGTDAYTMEAIATLVFSGTYIGYLPTHYAATWVAEGRMRAIRPRQLAYDSEFHCITRQGHEERPTLTLFLRSLFEAQKQLGVQAPANTNGIARQL</sequence>
<dbReference type="EMBL" id="NSNE01000030">
    <property type="protein sequence ID" value="RPM03905.1"/>
    <property type="molecule type" value="Genomic_DNA"/>
</dbReference>